<dbReference type="PANTHER" id="PTHR47965:SF63">
    <property type="entry name" value="OS01G0937200 PROTEIN"/>
    <property type="match status" value="1"/>
</dbReference>
<sequence>MHRTASADPFLSANVTDVSFACCKGLYGDGNEAGVAGFGRRDQSLPMQINKRAGLAPEFSYCLPSAAFFGRVSSYVYVVQPIGQLETLTEIPQTKLYYKMNGEYSFKVTNITIAGEVLKHPIMMGVSTTQKYTTLQAGVYEAFREQFRRAVDYEQTAMRKVAPFDTCFNTTYLYLRQPSPSVRLMGPIVGLLNEGEVSWSLLPETVLAWPKGSGSPLACMAFLKAKQKQMSVLGWF</sequence>
<evidence type="ECO:0000313" key="5">
    <source>
        <dbReference type="Proteomes" id="UP000825935"/>
    </source>
</evidence>
<proteinExistence type="inferred from homology"/>
<dbReference type="InterPro" id="IPR032799">
    <property type="entry name" value="TAXi_C"/>
</dbReference>
<dbReference type="Proteomes" id="UP000825935">
    <property type="component" value="Chromosome 16"/>
</dbReference>
<dbReference type="InterPro" id="IPR032861">
    <property type="entry name" value="TAXi_N"/>
</dbReference>
<comment type="caution">
    <text evidence="4">The sequence shown here is derived from an EMBL/GenBank/DDBJ whole genome shotgun (WGS) entry which is preliminary data.</text>
</comment>
<dbReference type="EMBL" id="CM035421">
    <property type="protein sequence ID" value="KAH7388038.1"/>
    <property type="molecule type" value="Genomic_DNA"/>
</dbReference>
<keyword evidence="5" id="KW-1185">Reference proteome</keyword>
<organism evidence="4 5">
    <name type="scientific">Ceratopteris richardii</name>
    <name type="common">Triangle waterfern</name>
    <dbReference type="NCBI Taxonomy" id="49495"/>
    <lineage>
        <taxon>Eukaryota</taxon>
        <taxon>Viridiplantae</taxon>
        <taxon>Streptophyta</taxon>
        <taxon>Embryophyta</taxon>
        <taxon>Tracheophyta</taxon>
        <taxon>Polypodiopsida</taxon>
        <taxon>Polypodiidae</taxon>
        <taxon>Polypodiales</taxon>
        <taxon>Pteridineae</taxon>
        <taxon>Pteridaceae</taxon>
        <taxon>Parkerioideae</taxon>
        <taxon>Ceratopteris</taxon>
    </lineage>
</organism>
<feature type="domain" description="Xylanase inhibitor C-terminal" evidence="2">
    <location>
        <begin position="103"/>
        <end position="234"/>
    </location>
</feature>
<evidence type="ECO:0000259" key="2">
    <source>
        <dbReference type="Pfam" id="PF14541"/>
    </source>
</evidence>
<evidence type="ECO:0000259" key="3">
    <source>
        <dbReference type="Pfam" id="PF14543"/>
    </source>
</evidence>
<comment type="similarity">
    <text evidence="1">Belongs to the peptidase A1 family.</text>
</comment>
<dbReference type="InterPro" id="IPR001461">
    <property type="entry name" value="Aspartic_peptidase_A1"/>
</dbReference>
<reference evidence="4" key="1">
    <citation type="submission" date="2021-08" db="EMBL/GenBank/DDBJ databases">
        <title>WGS assembly of Ceratopteris richardii.</title>
        <authorList>
            <person name="Marchant D.B."/>
            <person name="Chen G."/>
            <person name="Jenkins J."/>
            <person name="Shu S."/>
            <person name="Leebens-Mack J."/>
            <person name="Grimwood J."/>
            <person name="Schmutz J."/>
            <person name="Soltis P."/>
            <person name="Soltis D."/>
            <person name="Chen Z.-H."/>
        </authorList>
    </citation>
    <scope>NUCLEOTIDE SEQUENCE</scope>
    <source>
        <strain evidence="4">Whitten #5841</strain>
        <tissue evidence="4">Leaf</tissue>
    </source>
</reference>
<accession>A0A8T2T0Z7</accession>
<protein>
    <submittedName>
        <fullName evidence="4">Uncharacterized protein</fullName>
    </submittedName>
</protein>
<dbReference type="GO" id="GO:0006508">
    <property type="term" value="P:proteolysis"/>
    <property type="evidence" value="ECO:0007669"/>
    <property type="project" value="InterPro"/>
</dbReference>
<evidence type="ECO:0000313" key="4">
    <source>
        <dbReference type="EMBL" id="KAH7388038.1"/>
    </source>
</evidence>
<gene>
    <name evidence="4" type="ORF">KP509_16G054200</name>
</gene>
<dbReference type="AlphaFoldDB" id="A0A8T2T0Z7"/>
<dbReference type="Pfam" id="PF14541">
    <property type="entry name" value="TAXi_C"/>
    <property type="match status" value="1"/>
</dbReference>
<dbReference type="Gene3D" id="2.40.70.10">
    <property type="entry name" value="Acid Proteases"/>
    <property type="match status" value="2"/>
</dbReference>
<evidence type="ECO:0000256" key="1">
    <source>
        <dbReference type="ARBA" id="ARBA00007447"/>
    </source>
</evidence>
<dbReference type="InterPro" id="IPR021109">
    <property type="entry name" value="Peptidase_aspartic_dom_sf"/>
</dbReference>
<dbReference type="GO" id="GO:0004190">
    <property type="term" value="F:aspartic-type endopeptidase activity"/>
    <property type="evidence" value="ECO:0007669"/>
    <property type="project" value="InterPro"/>
</dbReference>
<feature type="domain" description="Xylanase inhibitor N-terminal" evidence="3">
    <location>
        <begin position="12"/>
        <end position="65"/>
    </location>
</feature>
<dbReference type="SUPFAM" id="SSF50630">
    <property type="entry name" value="Acid proteases"/>
    <property type="match status" value="1"/>
</dbReference>
<dbReference type="Pfam" id="PF14543">
    <property type="entry name" value="TAXi_N"/>
    <property type="match status" value="1"/>
</dbReference>
<name>A0A8T2T0Z7_CERRI</name>
<dbReference type="OrthoDB" id="1258937at2759"/>
<dbReference type="PANTHER" id="PTHR47965">
    <property type="entry name" value="ASPARTYL PROTEASE-RELATED"/>
    <property type="match status" value="1"/>
</dbReference>